<dbReference type="EMBL" id="CAACVG010015462">
    <property type="protein sequence ID" value="VEN64485.1"/>
    <property type="molecule type" value="Genomic_DNA"/>
</dbReference>
<keyword evidence="1" id="KW-1133">Transmembrane helix</keyword>
<keyword evidence="1" id="KW-0812">Transmembrane</keyword>
<feature type="transmembrane region" description="Helical" evidence="1">
    <location>
        <begin position="20"/>
        <end position="37"/>
    </location>
</feature>
<dbReference type="AlphaFoldDB" id="A0A653DY79"/>
<keyword evidence="3" id="KW-1185">Reference proteome</keyword>
<evidence type="ECO:0000313" key="3">
    <source>
        <dbReference type="Proteomes" id="UP000410492"/>
    </source>
</evidence>
<reference evidence="2 3" key="1">
    <citation type="submission" date="2019-01" db="EMBL/GenBank/DDBJ databases">
        <authorList>
            <person name="Sayadi A."/>
        </authorList>
    </citation>
    <scope>NUCLEOTIDE SEQUENCE [LARGE SCALE GENOMIC DNA]</scope>
</reference>
<dbReference type="Proteomes" id="UP000410492">
    <property type="component" value="Unassembled WGS sequence"/>
</dbReference>
<accession>A0A653DY79</accession>
<evidence type="ECO:0000313" key="2">
    <source>
        <dbReference type="EMBL" id="VEN64485.1"/>
    </source>
</evidence>
<name>A0A653DY79_CALMS</name>
<dbReference type="OrthoDB" id="242257at2759"/>
<keyword evidence="1" id="KW-0472">Membrane</keyword>
<proteinExistence type="predicted"/>
<organism evidence="2 3">
    <name type="scientific">Callosobruchus maculatus</name>
    <name type="common">Southern cowpea weevil</name>
    <name type="synonym">Pulse bruchid</name>
    <dbReference type="NCBI Taxonomy" id="64391"/>
    <lineage>
        <taxon>Eukaryota</taxon>
        <taxon>Metazoa</taxon>
        <taxon>Ecdysozoa</taxon>
        <taxon>Arthropoda</taxon>
        <taxon>Hexapoda</taxon>
        <taxon>Insecta</taxon>
        <taxon>Pterygota</taxon>
        <taxon>Neoptera</taxon>
        <taxon>Endopterygota</taxon>
        <taxon>Coleoptera</taxon>
        <taxon>Polyphaga</taxon>
        <taxon>Cucujiformia</taxon>
        <taxon>Chrysomeloidea</taxon>
        <taxon>Chrysomelidae</taxon>
        <taxon>Bruchinae</taxon>
        <taxon>Bruchini</taxon>
        <taxon>Callosobruchus</taxon>
    </lineage>
</organism>
<sequence>MQPRNVSFERPQTGRRQLSTVTICGCPLPFLAIFAMLETPTVCFSTSSYRT</sequence>
<gene>
    <name evidence="2" type="ORF">CALMAC_LOCUS20997</name>
</gene>
<protein>
    <submittedName>
        <fullName evidence="2">Uncharacterized protein</fullName>
    </submittedName>
</protein>
<evidence type="ECO:0000256" key="1">
    <source>
        <dbReference type="SAM" id="Phobius"/>
    </source>
</evidence>